<sequence>MADIFHDALIITIDIDELEKVMEYVYKLSADVQKHITAPVLGLNGVVTISFLSDGSKYGWGIDSEMQDARWQLIKFVEENCDNPDIVLLQYGGDSEYTDILYSTD</sequence>
<dbReference type="GeneID" id="84231799"/>
<dbReference type="Proteomes" id="UP001182908">
    <property type="component" value="Chromosome"/>
</dbReference>
<accession>A0AA51ULM7</accession>
<dbReference type="RefSeq" id="WP_309311640.1">
    <property type="nucleotide sequence ID" value="NZ_CP133592.1"/>
</dbReference>
<name>A0AA51ULM7_9EURY</name>
<proteinExistence type="predicted"/>
<dbReference type="KEGG" id="mseb:RE474_03740"/>
<evidence type="ECO:0000313" key="2">
    <source>
        <dbReference type="Proteomes" id="UP001182908"/>
    </source>
</evidence>
<organism evidence="1 2">
    <name type="scientific">Methanolobus sediminis</name>
    <dbReference type="NCBI Taxonomy" id="3072978"/>
    <lineage>
        <taxon>Archaea</taxon>
        <taxon>Methanobacteriati</taxon>
        <taxon>Methanobacteriota</taxon>
        <taxon>Stenosarchaea group</taxon>
        <taxon>Methanomicrobia</taxon>
        <taxon>Methanosarcinales</taxon>
        <taxon>Methanosarcinaceae</taxon>
        <taxon>Methanolobus</taxon>
    </lineage>
</organism>
<dbReference type="AlphaFoldDB" id="A0AA51ULM7"/>
<gene>
    <name evidence="1" type="ORF">RE474_03740</name>
</gene>
<keyword evidence="2" id="KW-1185">Reference proteome</keyword>
<evidence type="ECO:0000313" key="1">
    <source>
        <dbReference type="EMBL" id="WMW25839.1"/>
    </source>
</evidence>
<dbReference type="EMBL" id="CP133592">
    <property type="protein sequence ID" value="WMW25839.1"/>
    <property type="molecule type" value="Genomic_DNA"/>
</dbReference>
<reference evidence="1 2" key="1">
    <citation type="submission" date="2023-08" db="EMBL/GenBank/DDBJ databases">
        <title>Methanolobus mangrovi sp. nov. and Methanolobus sediminis sp. nov, two novel methylotrophic methanogens isolated from mangrove sediments in China.</title>
        <authorList>
            <person name="Zhou J."/>
        </authorList>
    </citation>
    <scope>NUCLEOTIDE SEQUENCE [LARGE SCALE GENOMIC DNA]</scope>
    <source>
        <strain evidence="1 2">FTZ6</strain>
    </source>
</reference>
<protein>
    <submittedName>
        <fullName evidence="1">Uncharacterized protein</fullName>
    </submittedName>
</protein>